<dbReference type="EMBL" id="JACTNZ010000001">
    <property type="protein sequence ID" value="KAG5566527.1"/>
    <property type="molecule type" value="Genomic_DNA"/>
</dbReference>
<comment type="subunit">
    <text evidence="7">Homodimer and heterodimers.</text>
</comment>
<feature type="transmembrane region" description="Helical" evidence="7">
    <location>
        <begin position="20"/>
        <end position="38"/>
    </location>
</feature>
<comment type="subcellular location">
    <subcellularLocation>
        <location evidence="1 7">Cell membrane</location>
        <topology evidence="1 7">Multi-pass membrane protein</topology>
    </subcellularLocation>
</comment>
<evidence type="ECO:0000256" key="5">
    <source>
        <dbReference type="ARBA" id="ARBA00022989"/>
    </source>
</evidence>
<sequence length="102" mass="11081">MDHPKDSDETPILKSGSSKAAAAVPVAIAATTAARYARGGWKRGVAIFDFILRLCAIVAALAATTTMGTTNQTLPFFTQFFQFQANYDDLPAFTCVIKSYYY</sequence>
<feature type="transmembrane region" description="Helical" evidence="7">
    <location>
        <begin position="50"/>
        <end position="68"/>
    </location>
</feature>
<accession>A0AAV6LNI3</accession>
<evidence type="ECO:0000313" key="9">
    <source>
        <dbReference type="EMBL" id="KAG5566527.1"/>
    </source>
</evidence>
<comment type="caution">
    <text evidence="9">The sequence shown here is derived from an EMBL/GenBank/DDBJ whole genome shotgun (WGS) entry which is preliminary data.</text>
</comment>
<evidence type="ECO:0000256" key="3">
    <source>
        <dbReference type="ARBA" id="ARBA00022475"/>
    </source>
</evidence>
<keyword evidence="6 7" id="KW-0472">Membrane</keyword>
<organism evidence="9 10">
    <name type="scientific">Rhododendron griersonianum</name>
    <dbReference type="NCBI Taxonomy" id="479676"/>
    <lineage>
        <taxon>Eukaryota</taxon>
        <taxon>Viridiplantae</taxon>
        <taxon>Streptophyta</taxon>
        <taxon>Embryophyta</taxon>
        <taxon>Tracheophyta</taxon>
        <taxon>Spermatophyta</taxon>
        <taxon>Magnoliopsida</taxon>
        <taxon>eudicotyledons</taxon>
        <taxon>Gunneridae</taxon>
        <taxon>Pentapetalae</taxon>
        <taxon>asterids</taxon>
        <taxon>Ericales</taxon>
        <taxon>Ericaceae</taxon>
        <taxon>Ericoideae</taxon>
        <taxon>Rhodoreae</taxon>
        <taxon>Rhododendron</taxon>
    </lineage>
</organism>
<dbReference type="Pfam" id="PF04535">
    <property type="entry name" value="CASP_dom"/>
    <property type="match status" value="1"/>
</dbReference>
<proteinExistence type="inferred from homology"/>
<comment type="caution">
    <text evidence="7">Lacks conserved residue(s) required for the propagation of feature annotation.</text>
</comment>
<evidence type="ECO:0000256" key="6">
    <source>
        <dbReference type="ARBA" id="ARBA00023136"/>
    </source>
</evidence>
<reference evidence="9" key="1">
    <citation type="submission" date="2020-08" db="EMBL/GenBank/DDBJ databases">
        <title>Plant Genome Project.</title>
        <authorList>
            <person name="Zhang R.-G."/>
        </authorList>
    </citation>
    <scope>NUCLEOTIDE SEQUENCE</scope>
    <source>
        <strain evidence="9">WSP0</strain>
        <tissue evidence="9">Leaf</tissue>
    </source>
</reference>
<evidence type="ECO:0000256" key="1">
    <source>
        <dbReference type="ARBA" id="ARBA00004651"/>
    </source>
</evidence>
<gene>
    <name evidence="9" type="ORF">RHGRI_002173</name>
</gene>
<keyword evidence="4 7" id="KW-0812">Transmembrane</keyword>
<name>A0AAV6LNI3_9ERIC</name>
<dbReference type="InterPro" id="IPR006702">
    <property type="entry name" value="CASP_dom"/>
</dbReference>
<evidence type="ECO:0000256" key="4">
    <source>
        <dbReference type="ARBA" id="ARBA00022692"/>
    </source>
</evidence>
<keyword evidence="3 7" id="KW-1003">Cell membrane</keyword>
<keyword evidence="10" id="KW-1185">Reference proteome</keyword>
<keyword evidence="5 7" id="KW-1133">Transmembrane helix</keyword>
<evidence type="ECO:0000259" key="8">
    <source>
        <dbReference type="Pfam" id="PF04535"/>
    </source>
</evidence>
<dbReference type="GO" id="GO:0005886">
    <property type="term" value="C:plasma membrane"/>
    <property type="evidence" value="ECO:0007669"/>
    <property type="project" value="UniProtKB-SubCell"/>
</dbReference>
<evidence type="ECO:0000256" key="2">
    <source>
        <dbReference type="ARBA" id="ARBA00007651"/>
    </source>
</evidence>
<evidence type="ECO:0000256" key="7">
    <source>
        <dbReference type="RuleBase" id="RU361233"/>
    </source>
</evidence>
<comment type="similarity">
    <text evidence="2 7">Belongs to the Casparian strip membrane proteins (CASP) family.</text>
</comment>
<protein>
    <recommendedName>
        <fullName evidence="7">CASP-like protein</fullName>
    </recommendedName>
</protein>
<feature type="domain" description="Casparian strip membrane protein" evidence="8">
    <location>
        <begin position="43"/>
        <end position="97"/>
    </location>
</feature>
<evidence type="ECO:0000313" key="10">
    <source>
        <dbReference type="Proteomes" id="UP000823749"/>
    </source>
</evidence>
<dbReference type="Proteomes" id="UP000823749">
    <property type="component" value="Chromosome 1"/>
</dbReference>
<dbReference type="AlphaFoldDB" id="A0AAV6LNI3"/>